<proteinExistence type="inferred from homology"/>
<dbReference type="InterPro" id="IPR019826">
    <property type="entry name" value="Carboxylesterase_B_AS"/>
</dbReference>
<dbReference type="PANTHER" id="PTHR11559">
    <property type="entry name" value="CARBOXYLESTERASE"/>
    <property type="match status" value="1"/>
</dbReference>
<dbReference type="PROSITE" id="PS00941">
    <property type="entry name" value="CARBOXYLESTERASE_B_2"/>
    <property type="match status" value="1"/>
</dbReference>
<dbReference type="SUPFAM" id="SSF53474">
    <property type="entry name" value="alpha/beta-Hydrolases"/>
    <property type="match status" value="1"/>
</dbReference>
<keyword evidence="2 3" id="KW-0378">Hydrolase</keyword>
<comment type="caution">
    <text evidence="5">The sequence shown here is derived from an EMBL/GenBank/DDBJ whole genome shotgun (WGS) entry which is preliminary data.</text>
</comment>
<comment type="similarity">
    <text evidence="1 3">Belongs to the type-B carboxylesterase/lipase family.</text>
</comment>
<dbReference type="InterPro" id="IPR050309">
    <property type="entry name" value="Type-B_Carboxylest/Lipase"/>
</dbReference>
<evidence type="ECO:0000256" key="3">
    <source>
        <dbReference type="RuleBase" id="RU361235"/>
    </source>
</evidence>
<reference evidence="6" key="1">
    <citation type="journal article" date="2019" name="Int. J. Syst. Evol. Microbiol.">
        <title>The Global Catalogue of Microorganisms (GCM) 10K type strain sequencing project: providing services to taxonomists for standard genome sequencing and annotation.</title>
        <authorList>
            <consortium name="The Broad Institute Genomics Platform"/>
            <consortium name="The Broad Institute Genome Sequencing Center for Infectious Disease"/>
            <person name="Wu L."/>
            <person name="Ma J."/>
        </authorList>
    </citation>
    <scope>NUCLEOTIDE SEQUENCE [LARGE SCALE GENOMIC DNA]</scope>
    <source>
        <strain evidence="6">NBRC 109341</strain>
    </source>
</reference>
<evidence type="ECO:0000256" key="1">
    <source>
        <dbReference type="ARBA" id="ARBA00005964"/>
    </source>
</evidence>
<keyword evidence="6" id="KW-1185">Reference proteome</keyword>
<dbReference type="RefSeq" id="WP_284309301.1">
    <property type="nucleotide sequence ID" value="NZ_BSPB01000065.1"/>
</dbReference>
<evidence type="ECO:0000313" key="6">
    <source>
        <dbReference type="Proteomes" id="UP001156903"/>
    </source>
</evidence>
<dbReference type="Pfam" id="PF00135">
    <property type="entry name" value="COesterase"/>
    <property type="match status" value="1"/>
</dbReference>
<dbReference type="Proteomes" id="UP001156903">
    <property type="component" value="Unassembled WGS sequence"/>
</dbReference>
<dbReference type="Gene3D" id="3.40.50.1820">
    <property type="entry name" value="alpha/beta hydrolase"/>
    <property type="match status" value="1"/>
</dbReference>
<gene>
    <name evidence="5" type="ORF">GCM10007935_40230</name>
</gene>
<dbReference type="GO" id="GO:0016787">
    <property type="term" value="F:hydrolase activity"/>
    <property type="evidence" value="ECO:0007669"/>
    <property type="project" value="UniProtKB-KW"/>
</dbReference>
<dbReference type="EC" id="3.1.1.-" evidence="3"/>
<dbReference type="EMBL" id="BSPB01000065">
    <property type="protein sequence ID" value="GLS16581.1"/>
    <property type="molecule type" value="Genomic_DNA"/>
</dbReference>
<evidence type="ECO:0000256" key="2">
    <source>
        <dbReference type="ARBA" id="ARBA00022801"/>
    </source>
</evidence>
<protein>
    <recommendedName>
        <fullName evidence="3">Carboxylic ester hydrolase</fullName>
        <ecNumber evidence="3">3.1.1.-</ecNumber>
    </recommendedName>
</protein>
<sequence length="524" mass="55543">MNPSLVTTPLGRLSGLCTGGIHRFLGVPYARPPVGPLRLRSPQPTLPWTGIRPAHDAGAASLQTLAGQQQWLNAPIEHLSEDCLFLNIWTPSLTGRHPVMVWIHGGQTRNGHGASPASDGQALAALGVVVVTINYRLGALGGLAHPGLEDPATGFCANWGLQDKLAALAWVAEHIGAFGGDPGRVTLAGQSSGAANAVMLAQNSLASGHFHALIAQSPPLFRPPMFAELADAAAYTEALARRLGVAVPALRQVAGSVLQTEEQALARTLTAEGRRPHTAPVRDGRLLRHWPFDAPAIGVPLLAGWTRHEADFWFHLQDGQGHSLAPLREPDDAAELAPRVQRLMAQHYAFTPAPDTAAVLDAYTASGGVPQRWRDLYTDLVFRAPILQLINRQAAHGQPAWAYEFAYPLPGDRPSTPHAADVPFVFGTHRHPHLAPKIGATGAADALSATVIRAWADFVHHGAPGPVNGTAWPRFTAAQPLAMVLEPAHPGPAALSRPAGLACWPAYTAPWTEAAPAGPDREPL</sequence>
<feature type="domain" description="Carboxylesterase type B" evidence="4">
    <location>
        <begin position="4"/>
        <end position="482"/>
    </location>
</feature>
<accession>A0ABQ6CE23</accession>
<dbReference type="PROSITE" id="PS00122">
    <property type="entry name" value="CARBOXYLESTERASE_B_1"/>
    <property type="match status" value="1"/>
</dbReference>
<dbReference type="InterPro" id="IPR019819">
    <property type="entry name" value="Carboxylesterase_B_CS"/>
</dbReference>
<evidence type="ECO:0000259" key="4">
    <source>
        <dbReference type="Pfam" id="PF00135"/>
    </source>
</evidence>
<name>A0ABQ6CE23_9BURK</name>
<dbReference type="InterPro" id="IPR029058">
    <property type="entry name" value="AB_hydrolase_fold"/>
</dbReference>
<evidence type="ECO:0000313" key="5">
    <source>
        <dbReference type="EMBL" id="GLS16581.1"/>
    </source>
</evidence>
<dbReference type="InterPro" id="IPR002018">
    <property type="entry name" value="CarbesteraseB"/>
</dbReference>
<organism evidence="5 6">
    <name type="scientific">Hydrogenophaga electricum</name>
    <dbReference type="NCBI Taxonomy" id="1230953"/>
    <lineage>
        <taxon>Bacteria</taxon>
        <taxon>Pseudomonadati</taxon>
        <taxon>Pseudomonadota</taxon>
        <taxon>Betaproteobacteria</taxon>
        <taxon>Burkholderiales</taxon>
        <taxon>Comamonadaceae</taxon>
        <taxon>Hydrogenophaga</taxon>
    </lineage>
</organism>